<feature type="domain" description="Glycosyltransferase 2-like" evidence="3">
    <location>
        <begin position="5"/>
        <end position="133"/>
    </location>
</feature>
<dbReference type="SUPFAM" id="SSF53448">
    <property type="entry name" value="Nucleotide-diphospho-sugar transferases"/>
    <property type="match status" value="1"/>
</dbReference>
<dbReference type="PANTHER" id="PTHR22916:SF51">
    <property type="entry name" value="GLYCOSYLTRANSFERASE EPSH-RELATED"/>
    <property type="match status" value="1"/>
</dbReference>
<dbReference type="RefSeq" id="WP_078711497.1">
    <property type="nucleotide sequence ID" value="NZ_FUWY01000002.1"/>
</dbReference>
<evidence type="ECO:0000313" key="5">
    <source>
        <dbReference type="Proteomes" id="UP000243297"/>
    </source>
</evidence>
<dbReference type="Proteomes" id="UP000243297">
    <property type="component" value="Unassembled WGS sequence"/>
</dbReference>
<reference evidence="5" key="1">
    <citation type="submission" date="2017-02" db="EMBL/GenBank/DDBJ databases">
        <authorList>
            <person name="Varghese N."/>
            <person name="Submissions S."/>
        </authorList>
    </citation>
    <scope>NUCLEOTIDE SEQUENCE [LARGE SCALE GENOMIC DNA]</scope>
    <source>
        <strain evidence="5">ATCC 25662</strain>
    </source>
</reference>
<accession>A0A1T4LWH7</accession>
<dbReference type="EMBL" id="FUWY01000002">
    <property type="protein sequence ID" value="SJZ59042.1"/>
    <property type="molecule type" value="Genomic_DNA"/>
</dbReference>
<keyword evidence="1" id="KW-0328">Glycosyltransferase</keyword>
<evidence type="ECO:0000256" key="1">
    <source>
        <dbReference type="ARBA" id="ARBA00022676"/>
    </source>
</evidence>
<dbReference type="Pfam" id="PF00535">
    <property type="entry name" value="Glycos_transf_2"/>
    <property type="match status" value="1"/>
</dbReference>
<evidence type="ECO:0000256" key="2">
    <source>
        <dbReference type="ARBA" id="ARBA00022679"/>
    </source>
</evidence>
<dbReference type="InterPro" id="IPR029044">
    <property type="entry name" value="Nucleotide-diphossugar_trans"/>
</dbReference>
<dbReference type="GO" id="GO:0016757">
    <property type="term" value="F:glycosyltransferase activity"/>
    <property type="evidence" value="ECO:0007669"/>
    <property type="project" value="UniProtKB-KW"/>
</dbReference>
<dbReference type="AlphaFoldDB" id="A0A1T4LWH7"/>
<proteinExistence type="predicted"/>
<dbReference type="Gene3D" id="3.90.550.10">
    <property type="entry name" value="Spore Coat Polysaccharide Biosynthesis Protein SpsA, Chain A"/>
    <property type="match status" value="1"/>
</dbReference>
<evidence type="ECO:0000313" key="4">
    <source>
        <dbReference type="EMBL" id="SJZ59042.1"/>
    </source>
</evidence>
<name>A0A1T4LWH7_9FIRM</name>
<evidence type="ECO:0000259" key="3">
    <source>
        <dbReference type="Pfam" id="PF00535"/>
    </source>
</evidence>
<dbReference type="InterPro" id="IPR001173">
    <property type="entry name" value="Glyco_trans_2-like"/>
</dbReference>
<keyword evidence="5" id="KW-1185">Reference proteome</keyword>
<gene>
    <name evidence="4" type="ORF">SAMN02745191_1075</name>
</gene>
<sequence length="324" mass="37986">MTKVSIIVPIYNVEEYLGKCIESCLCQTFVDYELILVNDGSTDNGLSICREYEMKDSRIKVLDKPNGGLSDARNAGMKIATSPYIYFLDSDDFIEPTLIEKCVNKLDETSADMIIFDVYQYSMKTNTKEIIKNGYGDSRCVSVANNPEVLTKVLNAAWNKMYKLSLFKDNHIEYPLGYYYEDLGTTYKLMLKANQICFINEPLYDYLVDRTGNITQQFNKKIYDVIDMIDEMCSYYKKEGQFEKYKQELMCISGVNLLNSLKKTRDIADKEEADKFIDTCFSYIYKQFPKFPFCKYFIIHHKDDWIYANPRILKFYLAIRKCWH</sequence>
<protein>
    <submittedName>
        <fullName evidence="4">Glycosyltransferase involved in cell wall bisynthesis</fullName>
    </submittedName>
</protein>
<dbReference type="PANTHER" id="PTHR22916">
    <property type="entry name" value="GLYCOSYLTRANSFERASE"/>
    <property type="match status" value="1"/>
</dbReference>
<dbReference type="OrthoDB" id="396512at2"/>
<dbReference type="STRING" id="118967.SAMN02745191_1075"/>
<organism evidence="4 5">
    <name type="scientific">Anaerorhabdus furcosa</name>
    <dbReference type="NCBI Taxonomy" id="118967"/>
    <lineage>
        <taxon>Bacteria</taxon>
        <taxon>Bacillati</taxon>
        <taxon>Bacillota</taxon>
        <taxon>Erysipelotrichia</taxon>
        <taxon>Erysipelotrichales</taxon>
        <taxon>Erysipelotrichaceae</taxon>
        <taxon>Anaerorhabdus</taxon>
    </lineage>
</organism>
<keyword evidence="2 4" id="KW-0808">Transferase</keyword>
<dbReference type="CDD" id="cd00761">
    <property type="entry name" value="Glyco_tranf_GTA_type"/>
    <property type="match status" value="1"/>
</dbReference>